<evidence type="ECO:0000313" key="2">
    <source>
        <dbReference type="EMBL" id="KEF54260.1"/>
    </source>
</evidence>
<sequence length="223" mass="25305">MDTTIDKEMIGHLIHSDCASHHCKDKKRTPYEGESSKSTTTKVQNLAPPEFLHCGFWPIAQTSDGQDDDQDPSPTRRPKTRAWSPEDFSNMVDSWVADFDYLSIPTLVGLETDIAKKFKLPYSVLRLLVRKTKGEGVGGGPESSSQREALFNREMAAEAQARIEIADFVDTMVNVGDYEEAYGWILPLEVYRQVQWSKEMIKAFPRKSQEFGELIRGKLSQQK</sequence>
<dbReference type="AlphaFoldDB" id="A0A072PFF5"/>
<proteinExistence type="predicted"/>
<evidence type="ECO:0000313" key="3">
    <source>
        <dbReference type="Proteomes" id="UP000027920"/>
    </source>
</evidence>
<dbReference type="VEuPathDB" id="FungiDB:A1O9_09426"/>
<name>A0A072PFF5_9EURO</name>
<feature type="compositionally biased region" description="Basic and acidic residues" evidence="1">
    <location>
        <begin position="24"/>
        <end position="35"/>
    </location>
</feature>
<dbReference type="RefSeq" id="XP_013256850.1">
    <property type="nucleotide sequence ID" value="XM_013401396.1"/>
</dbReference>
<feature type="region of interest" description="Disordered" evidence="1">
    <location>
        <begin position="62"/>
        <end position="84"/>
    </location>
</feature>
<dbReference type="OrthoDB" id="2351920at2759"/>
<accession>A0A072PFF5</accession>
<dbReference type="Proteomes" id="UP000027920">
    <property type="component" value="Unassembled WGS sequence"/>
</dbReference>
<reference evidence="2 3" key="1">
    <citation type="submission" date="2013-03" db="EMBL/GenBank/DDBJ databases">
        <title>The Genome Sequence of Exophiala aquamarina CBS 119918.</title>
        <authorList>
            <consortium name="The Broad Institute Genomics Platform"/>
            <person name="Cuomo C."/>
            <person name="de Hoog S."/>
            <person name="Gorbushina A."/>
            <person name="Walker B."/>
            <person name="Young S.K."/>
            <person name="Zeng Q."/>
            <person name="Gargeya S."/>
            <person name="Fitzgerald M."/>
            <person name="Haas B."/>
            <person name="Abouelleil A."/>
            <person name="Allen A.W."/>
            <person name="Alvarado L."/>
            <person name="Arachchi H.M."/>
            <person name="Berlin A.M."/>
            <person name="Chapman S.B."/>
            <person name="Gainer-Dewar J."/>
            <person name="Goldberg J."/>
            <person name="Griggs A."/>
            <person name="Gujja S."/>
            <person name="Hansen M."/>
            <person name="Howarth C."/>
            <person name="Imamovic A."/>
            <person name="Ireland A."/>
            <person name="Larimer J."/>
            <person name="McCowan C."/>
            <person name="Murphy C."/>
            <person name="Pearson M."/>
            <person name="Poon T.W."/>
            <person name="Priest M."/>
            <person name="Roberts A."/>
            <person name="Saif S."/>
            <person name="Shea T."/>
            <person name="Sisk P."/>
            <person name="Sykes S."/>
            <person name="Wortman J."/>
            <person name="Nusbaum C."/>
            <person name="Birren B."/>
        </authorList>
    </citation>
    <scope>NUCLEOTIDE SEQUENCE [LARGE SCALE GENOMIC DNA]</scope>
    <source>
        <strain evidence="2 3">CBS 119918</strain>
    </source>
</reference>
<dbReference type="EMBL" id="AMGV01000010">
    <property type="protein sequence ID" value="KEF54260.1"/>
    <property type="molecule type" value="Genomic_DNA"/>
</dbReference>
<feature type="region of interest" description="Disordered" evidence="1">
    <location>
        <begin position="24"/>
        <end position="44"/>
    </location>
</feature>
<organism evidence="2 3">
    <name type="scientific">Exophiala aquamarina CBS 119918</name>
    <dbReference type="NCBI Taxonomy" id="1182545"/>
    <lineage>
        <taxon>Eukaryota</taxon>
        <taxon>Fungi</taxon>
        <taxon>Dikarya</taxon>
        <taxon>Ascomycota</taxon>
        <taxon>Pezizomycotina</taxon>
        <taxon>Eurotiomycetes</taxon>
        <taxon>Chaetothyriomycetidae</taxon>
        <taxon>Chaetothyriales</taxon>
        <taxon>Herpotrichiellaceae</taxon>
        <taxon>Exophiala</taxon>
    </lineage>
</organism>
<evidence type="ECO:0000256" key="1">
    <source>
        <dbReference type="SAM" id="MobiDB-lite"/>
    </source>
</evidence>
<dbReference type="STRING" id="1182545.A0A072PFF5"/>
<protein>
    <submittedName>
        <fullName evidence="2">Uncharacterized protein</fullName>
    </submittedName>
</protein>
<keyword evidence="3" id="KW-1185">Reference proteome</keyword>
<dbReference type="GeneID" id="25284335"/>
<dbReference type="HOGENOM" id="CLU_081618_0_0_1"/>
<comment type="caution">
    <text evidence="2">The sequence shown here is derived from an EMBL/GenBank/DDBJ whole genome shotgun (WGS) entry which is preliminary data.</text>
</comment>
<gene>
    <name evidence="2" type="ORF">A1O9_09426</name>
</gene>